<dbReference type="SUPFAM" id="SSF48371">
    <property type="entry name" value="ARM repeat"/>
    <property type="match status" value="1"/>
</dbReference>
<dbReference type="SMART" id="SM00501">
    <property type="entry name" value="BRIGHT"/>
    <property type="match status" value="1"/>
</dbReference>
<feature type="compositionally biased region" description="Polar residues" evidence="5">
    <location>
        <begin position="220"/>
        <end position="247"/>
    </location>
</feature>
<evidence type="ECO:0000313" key="8">
    <source>
        <dbReference type="EMBL" id="KAF2398709.1"/>
    </source>
</evidence>
<dbReference type="InterPro" id="IPR003150">
    <property type="entry name" value="DNA-bd_RFX"/>
</dbReference>
<dbReference type="GO" id="GO:0016586">
    <property type="term" value="C:RSC-type complex"/>
    <property type="evidence" value="ECO:0007669"/>
    <property type="project" value="TreeGrafter"/>
</dbReference>
<name>A0A6G1HS92_9PEZI</name>
<feature type="compositionally biased region" description="Low complexity" evidence="5">
    <location>
        <begin position="192"/>
        <end position="207"/>
    </location>
</feature>
<evidence type="ECO:0000256" key="5">
    <source>
        <dbReference type="SAM" id="MobiDB-lite"/>
    </source>
</evidence>
<dbReference type="InterPro" id="IPR052406">
    <property type="entry name" value="Chromatin_Remodeling_Comp"/>
</dbReference>
<dbReference type="GO" id="GO:0006325">
    <property type="term" value="P:chromatin organization"/>
    <property type="evidence" value="ECO:0007669"/>
    <property type="project" value="UniProtKB-KW"/>
</dbReference>
<keyword evidence="3" id="KW-0804">Transcription</keyword>
<keyword evidence="9" id="KW-1185">Reference proteome</keyword>
<keyword evidence="2" id="KW-0805">Transcription regulation</keyword>
<feature type="region of interest" description="Disordered" evidence="5">
    <location>
        <begin position="137"/>
        <end position="249"/>
    </location>
</feature>
<dbReference type="Proteomes" id="UP000799640">
    <property type="component" value="Unassembled WGS sequence"/>
</dbReference>
<evidence type="ECO:0000256" key="1">
    <source>
        <dbReference type="ARBA" id="ARBA00022853"/>
    </source>
</evidence>
<dbReference type="AlphaFoldDB" id="A0A6G1HS92"/>
<organism evidence="8 9">
    <name type="scientific">Trichodelitschia bisporula</name>
    <dbReference type="NCBI Taxonomy" id="703511"/>
    <lineage>
        <taxon>Eukaryota</taxon>
        <taxon>Fungi</taxon>
        <taxon>Dikarya</taxon>
        <taxon>Ascomycota</taxon>
        <taxon>Pezizomycotina</taxon>
        <taxon>Dothideomycetes</taxon>
        <taxon>Dothideomycetes incertae sedis</taxon>
        <taxon>Phaeotrichales</taxon>
        <taxon>Phaeotrichaceae</taxon>
        <taxon>Trichodelitschia</taxon>
    </lineage>
</organism>
<gene>
    <name evidence="8" type="ORF">EJ06DRAFT_550085</name>
</gene>
<dbReference type="CDD" id="cd16100">
    <property type="entry name" value="ARID"/>
    <property type="match status" value="1"/>
</dbReference>
<evidence type="ECO:0000256" key="3">
    <source>
        <dbReference type="ARBA" id="ARBA00023163"/>
    </source>
</evidence>
<dbReference type="EMBL" id="ML996699">
    <property type="protein sequence ID" value="KAF2398709.1"/>
    <property type="molecule type" value="Genomic_DNA"/>
</dbReference>
<reference evidence="8" key="1">
    <citation type="journal article" date="2020" name="Stud. Mycol.">
        <title>101 Dothideomycetes genomes: a test case for predicting lifestyles and emergence of pathogens.</title>
        <authorList>
            <person name="Haridas S."/>
            <person name="Albert R."/>
            <person name="Binder M."/>
            <person name="Bloem J."/>
            <person name="Labutti K."/>
            <person name="Salamov A."/>
            <person name="Andreopoulos B."/>
            <person name="Baker S."/>
            <person name="Barry K."/>
            <person name="Bills G."/>
            <person name="Bluhm B."/>
            <person name="Cannon C."/>
            <person name="Castanera R."/>
            <person name="Culley D."/>
            <person name="Daum C."/>
            <person name="Ezra D."/>
            <person name="Gonzalez J."/>
            <person name="Henrissat B."/>
            <person name="Kuo A."/>
            <person name="Liang C."/>
            <person name="Lipzen A."/>
            <person name="Lutzoni F."/>
            <person name="Magnuson J."/>
            <person name="Mondo S."/>
            <person name="Nolan M."/>
            <person name="Ohm R."/>
            <person name="Pangilinan J."/>
            <person name="Park H.-J."/>
            <person name="Ramirez L."/>
            <person name="Alfaro M."/>
            <person name="Sun H."/>
            <person name="Tritt A."/>
            <person name="Yoshinaga Y."/>
            <person name="Zwiers L.-H."/>
            <person name="Turgeon B."/>
            <person name="Goodwin S."/>
            <person name="Spatafora J."/>
            <person name="Crous P."/>
            <person name="Grigoriev I."/>
        </authorList>
    </citation>
    <scope>NUCLEOTIDE SEQUENCE</scope>
    <source>
        <strain evidence="8">CBS 262.69</strain>
    </source>
</reference>
<dbReference type="SUPFAM" id="SSF46774">
    <property type="entry name" value="ARID-like"/>
    <property type="match status" value="1"/>
</dbReference>
<dbReference type="Pfam" id="PF01388">
    <property type="entry name" value="ARID"/>
    <property type="match status" value="1"/>
</dbReference>
<proteinExistence type="predicted"/>
<dbReference type="GO" id="GO:0003677">
    <property type="term" value="F:DNA binding"/>
    <property type="evidence" value="ECO:0007669"/>
    <property type="project" value="InterPro"/>
</dbReference>
<keyword evidence="4" id="KW-0539">Nucleus</keyword>
<feature type="compositionally biased region" description="Basic and acidic residues" evidence="5">
    <location>
        <begin position="166"/>
        <end position="176"/>
    </location>
</feature>
<dbReference type="SMART" id="SM01014">
    <property type="entry name" value="ARID"/>
    <property type="match status" value="1"/>
</dbReference>
<dbReference type="PANTHER" id="PTHR22970">
    <property type="entry name" value="AT-RICH INTERACTIVE DOMAIN-CONTAINING PROTEIN 2"/>
    <property type="match status" value="1"/>
</dbReference>
<dbReference type="GO" id="GO:0006355">
    <property type="term" value="P:regulation of DNA-templated transcription"/>
    <property type="evidence" value="ECO:0007669"/>
    <property type="project" value="InterPro"/>
</dbReference>
<evidence type="ECO:0000256" key="4">
    <source>
        <dbReference type="ARBA" id="ARBA00023242"/>
    </source>
</evidence>
<feature type="compositionally biased region" description="Polar residues" evidence="5">
    <location>
        <begin position="748"/>
        <end position="761"/>
    </location>
</feature>
<dbReference type="InterPro" id="IPR001606">
    <property type="entry name" value="ARID_dom"/>
</dbReference>
<dbReference type="PANTHER" id="PTHR22970:SF14">
    <property type="entry name" value="AT-RICH INTERACTIVE DOMAIN-CONTAINING PROTEIN 2"/>
    <property type="match status" value="1"/>
</dbReference>
<sequence>MPPRRSSVGGSSVAIEKTPEYDEFIEKLRAYHEKRGTVFDPAPKVGPVHIDLLRLYKRVLAEGGYDIASDTRGNKLAWRRIAAEFLPPNANVIALAFLVKSAYYRNLAAYEISDHHKREPPPKEILEDVSARGGDLLNRTVENYVPRVTQEAEGTANGNNTEGEDSDGKTPRKDDKMDTDEAPNIAARATRGTPPKTSSLTLTSPGLRQAPPQRILFGSQPDTPSSRARNSARHTNSPTPGGTTNANGEKKSSANVIMSYDPMPQIPLSVKQVTTPGNNPGYYREMAKRMMAQRRAAKGVPQPRGPTMLPGTGFPGPNIYVRAKLALQSGIPAEVRYALHHLVKISHERGDKFMFDLFPGLAETLMERVLKVSIPFHGIEWRVSYTGESTTEKNVLDGLSGTSDLLEKLKDARPFTENNVLSDEAARIIEDMNEAMLVLRNMSMLEQNAQYLSTMDLTRDLITIMLNLPNHPAVTESQHYALEIAEAFTKFLALDAADPMYVTLLKQLQTKDRGVFITTLRALARIANNLEAKNTLRNVPLAALKLISDSLLLPDEDMCHACLEFLHHYTAITENVEFLSDSIDCEALVHQLARMLMYGATTAVHAAPPVPRHTRPGNMAPKLSESIVQNLLKTGGEREQSAAWLRACVEEDPNSEITQLELWSAYTQSFATSPQPRHMQAKDFISNVSVTYPGANAMVVPNKVDPARPKYTIRGVRPRVAPVDPRGVRYPQCLWRSPAAPTPAPTNGVMSPGNTNGGPVQTNGSPVPAPANGTVGTMGPPPPMIECGLSVLNPQELWEHIFTVHLGGSKDPTTGKFIPPAVPEGETRTYNCHWSTCRHFPVSGVPDLRVVCNHIQVHLPDKSEKAELRRRHNRMPDEVVPEPLPPTVFFNTQVDERGEPTGIPVASVFVLRNLARQMGKIDEGRRMRDEQQAEQLVDKCFIPVRDRIFHVMAYNQTLREYMPLIEGLMYAGSFAKLQE</sequence>
<evidence type="ECO:0000259" key="7">
    <source>
        <dbReference type="PROSITE" id="PS51526"/>
    </source>
</evidence>
<dbReference type="OrthoDB" id="338531at2759"/>
<feature type="domain" description="ARID" evidence="6">
    <location>
        <begin position="18"/>
        <end position="115"/>
    </location>
</feature>
<feature type="region of interest" description="Disordered" evidence="5">
    <location>
        <begin position="739"/>
        <end position="761"/>
    </location>
</feature>
<evidence type="ECO:0008006" key="10">
    <source>
        <dbReference type="Google" id="ProtNLM"/>
    </source>
</evidence>
<feature type="domain" description="RFX-type winged-helix" evidence="7">
    <location>
        <begin position="641"/>
        <end position="720"/>
    </location>
</feature>
<protein>
    <recommendedName>
        <fullName evidence="10">ARID domain-containing protein</fullName>
    </recommendedName>
</protein>
<evidence type="ECO:0000259" key="6">
    <source>
        <dbReference type="PROSITE" id="PS51011"/>
    </source>
</evidence>
<dbReference type="Gene3D" id="1.10.150.60">
    <property type="entry name" value="ARID DNA-binding domain"/>
    <property type="match status" value="1"/>
</dbReference>
<dbReference type="InterPro" id="IPR016024">
    <property type="entry name" value="ARM-type_fold"/>
</dbReference>
<evidence type="ECO:0000313" key="9">
    <source>
        <dbReference type="Proteomes" id="UP000799640"/>
    </source>
</evidence>
<dbReference type="InterPro" id="IPR036431">
    <property type="entry name" value="ARID_dom_sf"/>
</dbReference>
<keyword evidence="1" id="KW-0156">Chromatin regulator</keyword>
<dbReference type="PROSITE" id="PS51011">
    <property type="entry name" value="ARID"/>
    <property type="match status" value="1"/>
</dbReference>
<dbReference type="FunFam" id="1.10.150.60:FF:000021">
    <property type="entry name" value="Chromatin structure-remodeling complex subunit rsc9"/>
    <property type="match status" value="1"/>
</dbReference>
<accession>A0A6G1HS92</accession>
<evidence type="ECO:0000256" key="2">
    <source>
        <dbReference type="ARBA" id="ARBA00023015"/>
    </source>
</evidence>
<dbReference type="PROSITE" id="PS51526">
    <property type="entry name" value="RFX_DBD"/>
    <property type="match status" value="1"/>
</dbReference>